<dbReference type="NCBIfam" id="NF001591">
    <property type="entry name" value="PRK00393.1"/>
    <property type="match status" value="1"/>
</dbReference>
<comment type="pathway">
    <text evidence="2">Cofactor biosynthesis; riboflavin biosynthesis; 5-amino-6-(D-ribitylamino)uracil from GTP: step 1/4.</text>
</comment>
<dbReference type="InterPro" id="IPR032677">
    <property type="entry name" value="GTP_cyclohydro_II"/>
</dbReference>
<dbReference type="RefSeq" id="WP_098381336.1">
    <property type="nucleotide sequence ID" value="NZ_NTWE01000068.1"/>
</dbReference>
<evidence type="ECO:0000256" key="3">
    <source>
        <dbReference type="ARBA" id="ARBA00012762"/>
    </source>
</evidence>
<feature type="domain" description="GTP cyclohydrolase II" evidence="11">
    <location>
        <begin position="63"/>
        <end position="207"/>
    </location>
</feature>
<dbReference type="Gene3D" id="3.40.50.10990">
    <property type="entry name" value="GTP cyclohydrolase II"/>
    <property type="match status" value="1"/>
</dbReference>
<evidence type="ECO:0000256" key="8">
    <source>
        <dbReference type="ARBA" id="ARBA00022833"/>
    </source>
</evidence>
<accession>A0A2A8PPE3</accession>
<dbReference type="EC" id="3.5.4.25" evidence="3"/>
<dbReference type="GO" id="GO:0046872">
    <property type="term" value="F:metal ion binding"/>
    <property type="evidence" value="ECO:0007669"/>
    <property type="project" value="UniProtKB-KW"/>
</dbReference>
<evidence type="ECO:0000256" key="2">
    <source>
        <dbReference type="ARBA" id="ARBA00004853"/>
    </source>
</evidence>
<evidence type="ECO:0000256" key="1">
    <source>
        <dbReference type="ARBA" id="ARBA00001947"/>
    </source>
</evidence>
<dbReference type="PANTHER" id="PTHR21327:SF18">
    <property type="entry name" value="3,4-DIHYDROXY-2-BUTANONE 4-PHOSPHATE SYNTHASE"/>
    <property type="match status" value="1"/>
</dbReference>
<keyword evidence="9" id="KW-0342">GTP-binding</keyword>
<evidence type="ECO:0000256" key="4">
    <source>
        <dbReference type="ARBA" id="ARBA00022619"/>
    </source>
</evidence>
<keyword evidence="7 12" id="KW-0378">Hydrolase</keyword>
<evidence type="ECO:0000256" key="9">
    <source>
        <dbReference type="ARBA" id="ARBA00023134"/>
    </source>
</evidence>
<comment type="caution">
    <text evidence="12">The sequence shown here is derived from an EMBL/GenBank/DDBJ whole genome shotgun (WGS) entry which is preliminary data.</text>
</comment>
<evidence type="ECO:0000256" key="10">
    <source>
        <dbReference type="ARBA" id="ARBA00049295"/>
    </source>
</evidence>
<evidence type="ECO:0000256" key="7">
    <source>
        <dbReference type="ARBA" id="ARBA00022801"/>
    </source>
</evidence>
<dbReference type="CDD" id="cd00641">
    <property type="entry name" value="GTP_cyclohydro2"/>
    <property type="match status" value="1"/>
</dbReference>
<evidence type="ECO:0000313" key="13">
    <source>
        <dbReference type="Proteomes" id="UP000220635"/>
    </source>
</evidence>
<keyword evidence="5" id="KW-0479">Metal-binding</keyword>
<name>A0A2A8PPE3_BACCE</name>
<gene>
    <name evidence="12" type="ORF">CN425_25830</name>
</gene>
<dbReference type="GO" id="GO:0005525">
    <property type="term" value="F:GTP binding"/>
    <property type="evidence" value="ECO:0007669"/>
    <property type="project" value="UniProtKB-KW"/>
</dbReference>
<comment type="catalytic activity">
    <reaction evidence="10">
        <text>GTP + 4 H2O = 2,5-diamino-6-hydroxy-4-(5-phosphoribosylamino)-pyrimidine + formate + 2 phosphate + 3 H(+)</text>
        <dbReference type="Rhea" id="RHEA:23704"/>
        <dbReference type="ChEBI" id="CHEBI:15377"/>
        <dbReference type="ChEBI" id="CHEBI:15378"/>
        <dbReference type="ChEBI" id="CHEBI:15740"/>
        <dbReference type="ChEBI" id="CHEBI:37565"/>
        <dbReference type="ChEBI" id="CHEBI:43474"/>
        <dbReference type="ChEBI" id="CHEBI:58614"/>
        <dbReference type="EC" id="3.5.4.25"/>
    </reaction>
</comment>
<dbReference type="OrthoDB" id="9793111at2"/>
<organism evidence="12 13">
    <name type="scientific">Bacillus cereus</name>
    <dbReference type="NCBI Taxonomy" id="1396"/>
    <lineage>
        <taxon>Bacteria</taxon>
        <taxon>Bacillati</taxon>
        <taxon>Bacillota</taxon>
        <taxon>Bacilli</taxon>
        <taxon>Bacillales</taxon>
        <taxon>Bacillaceae</taxon>
        <taxon>Bacillus</taxon>
        <taxon>Bacillus cereus group</taxon>
    </lineage>
</organism>
<dbReference type="PANTHER" id="PTHR21327">
    <property type="entry name" value="GTP CYCLOHYDROLASE II-RELATED"/>
    <property type="match status" value="1"/>
</dbReference>
<dbReference type="Pfam" id="PF00925">
    <property type="entry name" value="GTP_cyclohydro2"/>
    <property type="match status" value="1"/>
</dbReference>
<dbReference type="GO" id="GO:0005829">
    <property type="term" value="C:cytosol"/>
    <property type="evidence" value="ECO:0007669"/>
    <property type="project" value="TreeGrafter"/>
</dbReference>
<keyword evidence="4" id="KW-0686">Riboflavin biosynthesis</keyword>
<dbReference type="GO" id="GO:0008686">
    <property type="term" value="F:3,4-dihydroxy-2-butanone-4-phosphate synthase activity"/>
    <property type="evidence" value="ECO:0007669"/>
    <property type="project" value="TreeGrafter"/>
</dbReference>
<evidence type="ECO:0000256" key="6">
    <source>
        <dbReference type="ARBA" id="ARBA00022741"/>
    </source>
</evidence>
<keyword evidence="8" id="KW-0862">Zinc</keyword>
<dbReference type="UniPathway" id="UPA00275"/>
<evidence type="ECO:0000313" key="12">
    <source>
        <dbReference type="EMBL" id="PEV95755.1"/>
    </source>
</evidence>
<dbReference type="AlphaFoldDB" id="A0A2A8PPE3"/>
<dbReference type="SUPFAM" id="SSF142695">
    <property type="entry name" value="RibA-like"/>
    <property type="match status" value="1"/>
</dbReference>
<dbReference type="GO" id="GO:0009231">
    <property type="term" value="P:riboflavin biosynthetic process"/>
    <property type="evidence" value="ECO:0007669"/>
    <property type="project" value="UniProtKB-UniPathway"/>
</dbReference>
<evidence type="ECO:0000256" key="5">
    <source>
        <dbReference type="ARBA" id="ARBA00022723"/>
    </source>
</evidence>
<dbReference type="GO" id="GO:0003935">
    <property type="term" value="F:GTP cyclohydrolase II activity"/>
    <property type="evidence" value="ECO:0007669"/>
    <property type="project" value="UniProtKB-EC"/>
</dbReference>
<sequence length="241" mass="27270">MNDFQEKLDKAIKEFIFKDKKYVFVGPVNLPINIEGQEHIFSWYGFSQVPVNVKLTVDWLVQFSEKHQTFSSCLLYGDFEGSDLPVVRIHSVCQTGDVFGSLKCDCGPQLKLSLKKIVEIGVGGLIYLTQQEGRGIGLLAKALAYKLQEDAVDTFEANRIIGCKEDVRNYEEAAAVLNFLRNQRPISLLTNNLDKIDSISHFGIPVERNDHTVPFSQHNYNYIIAKIESGQLINKEIIKSK</sequence>
<proteinExistence type="predicted"/>
<dbReference type="Proteomes" id="UP000220635">
    <property type="component" value="Unassembled WGS sequence"/>
</dbReference>
<evidence type="ECO:0000259" key="11">
    <source>
        <dbReference type="Pfam" id="PF00925"/>
    </source>
</evidence>
<keyword evidence="6" id="KW-0547">Nucleotide-binding</keyword>
<dbReference type="EMBL" id="NTWE01000068">
    <property type="protein sequence ID" value="PEV95755.1"/>
    <property type="molecule type" value="Genomic_DNA"/>
</dbReference>
<protein>
    <recommendedName>
        <fullName evidence="3">GTP cyclohydrolase II</fullName>
        <ecNumber evidence="3">3.5.4.25</ecNumber>
    </recommendedName>
</protein>
<dbReference type="InterPro" id="IPR000926">
    <property type="entry name" value="RibA"/>
</dbReference>
<dbReference type="InterPro" id="IPR036144">
    <property type="entry name" value="RibA-like_sf"/>
</dbReference>
<comment type="cofactor">
    <cofactor evidence="1">
        <name>Zn(2+)</name>
        <dbReference type="ChEBI" id="CHEBI:29105"/>
    </cofactor>
</comment>
<reference evidence="12 13" key="1">
    <citation type="submission" date="2017-09" db="EMBL/GenBank/DDBJ databases">
        <title>Large-scale bioinformatics analysis of Bacillus genomes uncovers conserved roles of natural products in bacterial physiology.</title>
        <authorList>
            <consortium name="Agbiome Team Llc"/>
            <person name="Bleich R.M."/>
            <person name="Grubbs K.J."/>
            <person name="Santa Maria K.C."/>
            <person name="Allen S.E."/>
            <person name="Farag S."/>
            <person name="Shank E.A."/>
            <person name="Bowers A."/>
        </authorList>
    </citation>
    <scope>NUCLEOTIDE SEQUENCE [LARGE SCALE GENOMIC DNA]</scope>
    <source>
        <strain evidence="12 13">AFS010695</strain>
    </source>
</reference>